<evidence type="ECO:0000256" key="1">
    <source>
        <dbReference type="SAM" id="Coils"/>
    </source>
</evidence>
<keyword evidence="1" id="KW-0175">Coiled coil</keyword>
<gene>
    <name evidence="2" type="ORF">VNE69_12058</name>
</gene>
<dbReference type="KEGG" id="vnx:VNE69_12058"/>
<keyword evidence="3" id="KW-1185">Reference proteome</keyword>
<sequence length="102" mass="12233">MSTESIKKLVQFEKQAKDMLEEANNKYEEMKRQAREDAKEVVKIEKENSKKKIEDLKKTVDEYIELVEKNKKEEFEEKIKSLKINDLKNKLVDELLKKICKK</sequence>
<name>A0AAX4JGE7_9MICR</name>
<accession>A0AAX4JGE7</accession>
<dbReference type="Proteomes" id="UP001334084">
    <property type="component" value="Chromosome 12"/>
</dbReference>
<feature type="coiled-coil region" evidence="1">
    <location>
        <begin position="6"/>
        <end position="73"/>
    </location>
</feature>
<evidence type="ECO:0000313" key="2">
    <source>
        <dbReference type="EMBL" id="WUR05073.1"/>
    </source>
</evidence>
<dbReference type="GeneID" id="90542920"/>
<evidence type="ECO:0000313" key="3">
    <source>
        <dbReference type="Proteomes" id="UP001334084"/>
    </source>
</evidence>
<protein>
    <submittedName>
        <fullName evidence="2">Uncharacterized protein</fullName>
    </submittedName>
</protein>
<dbReference type="Gene3D" id="1.20.5.2950">
    <property type="match status" value="1"/>
</dbReference>
<organism evidence="2 3">
    <name type="scientific">Vairimorpha necatrix</name>
    <dbReference type="NCBI Taxonomy" id="6039"/>
    <lineage>
        <taxon>Eukaryota</taxon>
        <taxon>Fungi</taxon>
        <taxon>Fungi incertae sedis</taxon>
        <taxon>Microsporidia</taxon>
        <taxon>Nosematidae</taxon>
        <taxon>Vairimorpha</taxon>
    </lineage>
</organism>
<dbReference type="RefSeq" id="XP_065331218.1">
    <property type="nucleotide sequence ID" value="XM_065475146.1"/>
</dbReference>
<dbReference type="AlphaFoldDB" id="A0AAX4JGE7"/>
<proteinExistence type="predicted"/>
<dbReference type="EMBL" id="CP142737">
    <property type="protein sequence ID" value="WUR05073.1"/>
    <property type="molecule type" value="Genomic_DNA"/>
</dbReference>
<reference evidence="2" key="1">
    <citation type="journal article" date="2024" name="BMC Genomics">
        <title>Functional annotation of a divergent genome using sequence and structure-based similarity.</title>
        <authorList>
            <person name="Svedberg D."/>
            <person name="Winiger R.R."/>
            <person name="Berg A."/>
            <person name="Sharma H."/>
            <person name="Tellgren-Roth C."/>
            <person name="Debrunner-Vossbrinck B.A."/>
            <person name="Vossbrinck C.R."/>
            <person name="Barandun J."/>
        </authorList>
    </citation>
    <scope>NUCLEOTIDE SEQUENCE</scope>
    <source>
        <strain evidence="2">Illinois isolate</strain>
    </source>
</reference>